<dbReference type="SUPFAM" id="SSF55920">
    <property type="entry name" value="Creatinase/aminopeptidase"/>
    <property type="match status" value="1"/>
</dbReference>
<evidence type="ECO:0000256" key="3">
    <source>
        <dbReference type="ARBA" id="ARBA00022801"/>
    </source>
</evidence>
<evidence type="ECO:0000256" key="4">
    <source>
        <dbReference type="ARBA" id="ARBA00023049"/>
    </source>
</evidence>
<dbReference type="InterPro" id="IPR000587">
    <property type="entry name" value="Creatinase_N"/>
</dbReference>
<keyword evidence="4" id="KW-0482">Metalloprotease</keyword>
<dbReference type="PANTHER" id="PTHR46112">
    <property type="entry name" value="AMINOPEPTIDASE"/>
    <property type="match status" value="1"/>
</dbReference>
<dbReference type="InterPro" id="IPR050659">
    <property type="entry name" value="Peptidase_M24B"/>
</dbReference>
<evidence type="ECO:0000259" key="6">
    <source>
        <dbReference type="Pfam" id="PF00557"/>
    </source>
</evidence>
<sequence length="382" mass="41405">MNHSGTPPLRIEKSEFEQRVSACRAMLAEQGLDAVIVNAGASLHYFAGIPWTPTERLVALVIPASGRPRMVCPHFEVGSLRDCIMIDVDLLTWEEDVPPCIVALDAFLAGAKVGLDPEFSFRFVSGFKDARPDLRFGSAESVIDPMRAQKSSSEISLIQHAMSLTLRVHEAVFHALKPGLTASAICRMIDEQHVAFGAPQGSYFCAVQFGVATAFPHGLAGDQILERDSLVLIDTGCRIAGYHSDITRTYAFGSIPDLQAEIWAIEKEAQLAAFSAAEPGAPCHAVDDAARAVLEARGLGPDYALPGLPHRTGHGVGLAIHEAPYLVRGNKTPLRAGHCGSIEPMIVVPNAFGIRLEDHFYMTEQGPEWFTRPAHDVRHPFG</sequence>
<dbReference type="EMBL" id="BMCH01000004">
    <property type="protein sequence ID" value="GGC32915.1"/>
    <property type="molecule type" value="Genomic_DNA"/>
</dbReference>
<name>A0ABQ1M362_9PROT</name>
<gene>
    <name evidence="8" type="primary">pepQ</name>
    <name evidence="8" type="ORF">GCM10007207_18020</name>
</gene>
<keyword evidence="3" id="KW-0378">Hydrolase</keyword>
<comment type="caution">
    <text evidence="8">The sequence shown here is derived from an EMBL/GenBank/DDBJ whole genome shotgun (WGS) entry which is preliminary data.</text>
</comment>
<protein>
    <submittedName>
        <fullName evidence="8">X-Pro dipeptidase</fullName>
    </submittedName>
</protein>
<dbReference type="Gene3D" id="3.40.350.10">
    <property type="entry name" value="Creatinase/prolidase N-terminal domain"/>
    <property type="match status" value="1"/>
</dbReference>
<dbReference type="InterPro" id="IPR029149">
    <property type="entry name" value="Creatin/AminoP/Spt16_N"/>
</dbReference>
<proteinExistence type="inferred from homology"/>
<evidence type="ECO:0000313" key="9">
    <source>
        <dbReference type="Proteomes" id="UP000637769"/>
    </source>
</evidence>
<evidence type="ECO:0000256" key="1">
    <source>
        <dbReference type="ARBA" id="ARBA00022670"/>
    </source>
</evidence>
<dbReference type="InterPro" id="IPR000994">
    <property type="entry name" value="Pept_M24"/>
</dbReference>
<evidence type="ECO:0000256" key="5">
    <source>
        <dbReference type="RuleBase" id="RU000590"/>
    </source>
</evidence>
<dbReference type="PROSITE" id="PS00491">
    <property type="entry name" value="PROLINE_PEPTIDASE"/>
    <property type="match status" value="1"/>
</dbReference>
<dbReference type="InterPro" id="IPR001131">
    <property type="entry name" value="Peptidase_M24B_aminopep-P_CS"/>
</dbReference>
<dbReference type="RefSeq" id="WP_188426446.1">
    <property type="nucleotide sequence ID" value="NZ_BMCH01000004.1"/>
</dbReference>
<evidence type="ECO:0000256" key="2">
    <source>
        <dbReference type="ARBA" id="ARBA00022723"/>
    </source>
</evidence>
<dbReference type="Proteomes" id="UP000637769">
    <property type="component" value="Unassembled WGS sequence"/>
</dbReference>
<accession>A0ABQ1M362</accession>
<evidence type="ECO:0000259" key="7">
    <source>
        <dbReference type="Pfam" id="PF01321"/>
    </source>
</evidence>
<dbReference type="Pfam" id="PF00557">
    <property type="entry name" value="Peptidase_M24"/>
    <property type="match status" value="1"/>
</dbReference>
<keyword evidence="1" id="KW-0645">Protease</keyword>
<dbReference type="PANTHER" id="PTHR46112:SF3">
    <property type="entry name" value="AMINOPEPTIDASE YPDF"/>
    <property type="match status" value="1"/>
</dbReference>
<dbReference type="Gene3D" id="3.90.230.10">
    <property type="entry name" value="Creatinase/methionine aminopeptidase superfamily"/>
    <property type="match status" value="1"/>
</dbReference>
<reference evidence="9" key="1">
    <citation type="journal article" date="2019" name="Int. J. Syst. Evol. Microbiol.">
        <title>The Global Catalogue of Microorganisms (GCM) 10K type strain sequencing project: providing services to taxonomists for standard genome sequencing and annotation.</title>
        <authorList>
            <consortium name="The Broad Institute Genomics Platform"/>
            <consortium name="The Broad Institute Genome Sequencing Center for Infectious Disease"/>
            <person name="Wu L."/>
            <person name="Ma J."/>
        </authorList>
    </citation>
    <scope>NUCLEOTIDE SEQUENCE [LARGE SCALE GENOMIC DNA]</scope>
    <source>
        <strain evidence="9">CCM 7132</strain>
    </source>
</reference>
<feature type="domain" description="Peptidase M24" evidence="6">
    <location>
        <begin position="157"/>
        <end position="364"/>
    </location>
</feature>
<dbReference type="InterPro" id="IPR036005">
    <property type="entry name" value="Creatinase/aminopeptidase-like"/>
</dbReference>
<organism evidence="8 9">
    <name type="scientific">Asaia siamensis</name>
    <dbReference type="NCBI Taxonomy" id="110479"/>
    <lineage>
        <taxon>Bacteria</taxon>
        <taxon>Pseudomonadati</taxon>
        <taxon>Pseudomonadota</taxon>
        <taxon>Alphaproteobacteria</taxon>
        <taxon>Acetobacterales</taxon>
        <taxon>Acetobacteraceae</taxon>
        <taxon>Asaia</taxon>
    </lineage>
</organism>
<evidence type="ECO:0000313" key="8">
    <source>
        <dbReference type="EMBL" id="GGC32915.1"/>
    </source>
</evidence>
<comment type="similarity">
    <text evidence="5">Belongs to the peptidase M24B family.</text>
</comment>
<keyword evidence="2 5" id="KW-0479">Metal-binding</keyword>
<feature type="domain" description="Creatinase N-terminal" evidence="7">
    <location>
        <begin position="19"/>
        <end position="148"/>
    </location>
</feature>
<dbReference type="Pfam" id="PF01321">
    <property type="entry name" value="Creatinase_N"/>
    <property type="match status" value="1"/>
</dbReference>
<dbReference type="SUPFAM" id="SSF53092">
    <property type="entry name" value="Creatinase/prolidase N-terminal domain"/>
    <property type="match status" value="1"/>
</dbReference>
<keyword evidence="9" id="KW-1185">Reference proteome</keyword>